<dbReference type="InterPro" id="IPR025209">
    <property type="entry name" value="DUF4209"/>
</dbReference>
<name>A0ABY8W1J4_9MYCO</name>
<evidence type="ECO:0000259" key="1">
    <source>
        <dbReference type="Pfam" id="PF13910"/>
    </source>
</evidence>
<dbReference type="Pfam" id="PF13910">
    <property type="entry name" value="DUF4209"/>
    <property type="match status" value="1"/>
</dbReference>
<dbReference type="Proteomes" id="UP001236585">
    <property type="component" value="Chromosome"/>
</dbReference>
<sequence length="572" mass="63414">MVWYAAAIDRAATAESVYSMAHAIRDKLGVPLFGDLPTAATIELKAVCWVFDYAVEFDGKNARLAPRVQSSDEPDPPPIKSVDSEVRQVWRDLLDIVAAAPARARIAHALFQCGGSAGLAHAAIAVDNYIASAQHWRRQHDSDEYLRIAARIARIVGDSATTQLALGYLLDGAQRALDDEPSKKPGYVLRPLDYAVNEPDCPARVDELLERTAVELDNVRDRERALTLIFQRCTDNECRRRVWERRVNNFLTAADSETGIIKMVLRQDALKCAETSTIGELKERAAAALQSTRHEDLGLMHVHTSAAIYQEHFEQVRDKMAEGATWQEALISFAQCGPLSGDYDQNRATIEQLRAAAPLVAYFPDKILGPDGLPIYEAVDPDDRFDGDLTKWEAQVIGGNLGPLTAALHSIPERFGIPDQEALVAFLSQWPTTNQYVMRATTLGLQRFWCGDYEGVVYAATPWIEAAVRQVILDANQGIYTLQSIHKPGQYPGLGAMIDLLPDRFTLSRSRYRFLKATLTHPLGINLRNRLSHGIELFNSSQAAALVLHTLLTVTLLTSRTNSEDLERSDDG</sequence>
<proteinExistence type="predicted"/>
<dbReference type="RefSeq" id="WP_285190485.1">
    <property type="nucleotide sequence ID" value="NZ_CP126981.1"/>
</dbReference>
<dbReference type="EMBL" id="CP126981">
    <property type="protein sequence ID" value="WIM89748.1"/>
    <property type="molecule type" value="Genomic_DNA"/>
</dbReference>
<keyword evidence="3" id="KW-1185">Reference proteome</keyword>
<gene>
    <name evidence="2" type="ORF">PT015_10150</name>
</gene>
<reference evidence="2 3" key="1">
    <citation type="journal article" date="2023" name="Microbiol. Resour. Announc.">
        <title>Complete Genome Sequence of Mycobacterium wuenschmanii, a novel Nontuberculous Mycobacterium Isolated from a captive population of Amazon Milk Frogs.</title>
        <authorList>
            <person name="Hicks J."/>
            <person name="Zeineldin M."/>
            <person name="Ward H."/>
            <person name="Wuenschmann A."/>
            <person name="Camp P."/>
            <person name="Farrell D."/>
            <person name="Lehman K."/>
            <person name="Thacker T."/>
            <person name="Cuthbert E."/>
        </authorList>
    </citation>
    <scope>NUCLEOTIDE SEQUENCE [LARGE SCALE GENOMIC DNA]</scope>
    <source>
        <strain evidence="2 3">Wuenschmanii</strain>
    </source>
</reference>
<protein>
    <submittedName>
        <fullName evidence="2">DUF4209 domain-containing protein</fullName>
    </submittedName>
</protein>
<feature type="domain" description="DUF4209" evidence="1">
    <location>
        <begin position="510"/>
        <end position="552"/>
    </location>
</feature>
<evidence type="ECO:0000313" key="2">
    <source>
        <dbReference type="EMBL" id="WIM89748.1"/>
    </source>
</evidence>
<evidence type="ECO:0000313" key="3">
    <source>
        <dbReference type="Proteomes" id="UP001236585"/>
    </source>
</evidence>
<organism evidence="2 3">
    <name type="scientific">Candidatus Mycobacterium wuenschmannii</name>
    <dbReference type="NCBI Taxonomy" id="3027808"/>
    <lineage>
        <taxon>Bacteria</taxon>
        <taxon>Bacillati</taxon>
        <taxon>Actinomycetota</taxon>
        <taxon>Actinomycetes</taxon>
        <taxon>Mycobacteriales</taxon>
        <taxon>Mycobacteriaceae</taxon>
        <taxon>Mycobacterium</taxon>
    </lineage>
</organism>
<accession>A0ABY8W1J4</accession>